<name>A0A4R2BU37_9HYPH</name>
<accession>A0A4R2BU37</accession>
<dbReference type="Proteomes" id="UP000295043">
    <property type="component" value="Unassembled WGS sequence"/>
</dbReference>
<evidence type="ECO:0000313" key="1">
    <source>
        <dbReference type="EMBL" id="TCN30343.1"/>
    </source>
</evidence>
<dbReference type="AlphaFoldDB" id="A0A4R2BU37"/>
<comment type="caution">
    <text evidence="1">The sequence shown here is derived from an EMBL/GenBank/DDBJ whole genome shotgun (WGS) entry which is preliminary data.</text>
</comment>
<evidence type="ECO:0000313" key="2">
    <source>
        <dbReference type="Proteomes" id="UP000295043"/>
    </source>
</evidence>
<dbReference type="Pfam" id="PF23789">
    <property type="entry name" value="Pre_tape_measure"/>
    <property type="match status" value="1"/>
</dbReference>
<proteinExistence type="predicted"/>
<dbReference type="EMBL" id="SLVU01000008">
    <property type="protein sequence ID" value="TCN30343.1"/>
    <property type="molecule type" value="Genomic_DNA"/>
</dbReference>
<sequence>MASLLDIADAVETVTVGDKKIEVRGIDGFAIAGLLLRFPELRKLISRVAVDPMDLVAIGADVVGAIIAAGCGSAGQTKYEDKAKRLPLDAQLDFLTKIIRLTMPGGSGPFVEKLTALMAVVGQSNTAPATKSPRASKP</sequence>
<dbReference type="RefSeq" id="WP_132075912.1">
    <property type="nucleotide sequence ID" value="NZ_SLVU01000008.1"/>
</dbReference>
<organism evidence="1 2">
    <name type="scientific">Sinorhizobium americanum</name>
    <dbReference type="NCBI Taxonomy" id="194963"/>
    <lineage>
        <taxon>Bacteria</taxon>
        <taxon>Pseudomonadati</taxon>
        <taxon>Pseudomonadota</taxon>
        <taxon>Alphaproteobacteria</taxon>
        <taxon>Hyphomicrobiales</taxon>
        <taxon>Rhizobiaceae</taxon>
        <taxon>Sinorhizobium/Ensifer group</taxon>
        <taxon>Sinorhizobium</taxon>
    </lineage>
</organism>
<protein>
    <submittedName>
        <fullName evidence="1">Uncharacterized protein</fullName>
    </submittedName>
</protein>
<reference evidence="1 2" key="1">
    <citation type="submission" date="2019-03" db="EMBL/GenBank/DDBJ databases">
        <title>Genomic Encyclopedia of Type Strains, Phase IV (KMG-V): Genome sequencing to study the core and pangenomes of soil and plant-associated prokaryotes.</title>
        <authorList>
            <person name="Whitman W."/>
        </authorList>
    </citation>
    <scope>NUCLEOTIDE SEQUENCE [LARGE SCALE GENOMIC DNA]</scope>
    <source>
        <strain evidence="1 2">23C40</strain>
    </source>
</reference>
<gene>
    <name evidence="1" type="ORF">EV184_108217</name>
</gene>
<dbReference type="InterPro" id="IPR057378">
    <property type="entry name" value="Pre_tape_measure"/>
</dbReference>